<evidence type="ECO:0000313" key="9">
    <source>
        <dbReference type="EMBL" id="SMC75984.1"/>
    </source>
</evidence>
<dbReference type="SUPFAM" id="SSF47928">
    <property type="entry name" value="N-terminal domain of the delta subunit of the F1F0-ATP synthase"/>
    <property type="match status" value="1"/>
</dbReference>
<dbReference type="AlphaFoldDB" id="A0A1W2BTD5"/>
<keyword evidence="5 8" id="KW-0472">Membrane</keyword>
<dbReference type="GO" id="GO:0046933">
    <property type="term" value="F:proton-transporting ATP synthase activity, rotational mechanism"/>
    <property type="evidence" value="ECO:0007669"/>
    <property type="project" value="UniProtKB-UniRule"/>
</dbReference>
<organism evidence="9 10">
    <name type="scientific">Polynucleobacter kasalickyi</name>
    <dbReference type="NCBI Taxonomy" id="1938817"/>
    <lineage>
        <taxon>Bacteria</taxon>
        <taxon>Pseudomonadati</taxon>
        <taxon>Pseudomonadota</taxon>
        <taxon>Betaproteobacteria</taxon>
        <taxon>Burkholderiales</taxon>
        <taxon>Burkholderiaceae</taxon>
        <taxon>Polynucleobacter</taxon>
    </lineage>
</organism>
<comment type="similarity">
    <text evidence="8">Belongs to the ATPase delta chain family.</text>
</comment>
<keyword evidence="7 8" id="KW-0066">ATP synthesis</keyword>
<evidence type="ECO:0000256" key="5">
    <source>
        <dbReference type="ARBA" id="ARBA00023136"/>
    </source>
</evidence>
<accession>A0A1W2BTD5</accession>
<keyword evidence="10" id="KW-1185">Reference proteome</keyword>
<evidence type="ECO:0000256" key="1">
    <source>
        <dbReference type="ARBA" id="ARBA00004370"/>
    </source>
</evidence>
<dbReference type="EMBL" id="FWXJ01000015">
    <property type="protein sequence ID" value="SMC75984.1"/>
    <property type="molecule type" value="Genomic_DNA"/>
</dbReference>
<name>A0A1W2BTD5_9BURK</name>
<keyword evidence="8" id="KW-1003">Cell membrane</keyword>
<evidence type="ECO:0000256" key="4">
    <source>
        <dbReference type="ARBA" id="ARBA00023065"/>
    </source>
</evidence>
<dbReference type="PANTHER" id="PTHR11910">
    <property type="entry name" value="ATP SYNTHASE DELTA CHAIN"/>
    <property type="match status" value="1"/>
</dbReference>
<keyword evidence="3 8" id="KW-0375">Hydrogen ion transport</keyword>
<evidence type="ECO:0000256" key="6">
    <source>
        <dbReference type="ARBA" id="ARBA00023196"/>
    </source>
</evidence>
<dbReference type="NCBIfam" id="TIGR01145">
    <property type="entry name" value="ATP_synt_delta"/>
    <property type="match status" value="1"/>
</dbReference>
<proteinExistence type="inferred from homology"/>
<dbReference type="GO" id="GO:0005886">
    <property type="term" value="C:plasma membrane"/>
    <property type="evidence" value="ECO:0007669"/>
    <property type="project" value="UniProtKB-SubCell"/>
</dbReference>
<keyword evidence="2 8" id="KW-0813">Transport</keyword>
<comment type="function">
    <text evidence="8">F(1)F(0) ATP synthase produces ATP from ADP in the presence of a proton or sodium gradient. F-type ATPases consist of two structural domains, F(1) containing the extramembraneous catalytic core and F(0) containing the membrane proton channel, linked together by a central stalk and a peripheral stalk. During catalysis, ATP synthesis in the catalytic domain of F(1) is coupled via a rotary mechanism of the central stalk subunits to proton translocation.</text>
</comment>
<dbReference type="HAMAP" id="MF_01416">
    <property type="entry name" value="ATP_synth_delta_bact"/>
    <property type="match status" value="1"/>
</dbReference>
<keyword evidence="4 8" id="KW-0406">Ion transport</keyword>
<dbReference type="NCBIfam" id="NF004402">
    <property type="entry name" value="PRK05758.2-2"/>
    <property type="match status" value="1"/>
</dbReference>
<reference evidence="9 10" key="1">
    <citation type="submission" date="2017-04" db="EMBL/GenBank/DDBJ databases">
        <authorList>
            <person name="Afonso C.L."/>
            <person name="Miller P.J."/>
            <person name="Scott M.A."/>
            <person name="Spackman E."/>
            <person name="Goraichik I."/>
            <person name="Dimitrov K.M."/>
            <person name="Suarez D.L."/>
            <person name="Swayne D.E."/>
        </authorList>
    </citation>
    <scope>NUCLEOTIDE SEQUENCE [LARGE SCALE GENOMIC DNA]</scope>
    <source>
        <strain evidence="9 10">VK13</strain>
    </source>
</reference>
<dbReference type="GO" id="GO:0045259">
    <property type="term" value="C:proton-transporting ATP synthase complex"/>
    <property type="evidence" value="ECO:0007669"/>
    <property type="project" value="UniProtKB-KW"/>
</dbReference>
<dbReference type="STRING" id="1938817.SAMN06296008_11546"/>
<dbReference type="PRINTS" id="PR00125">
    <property type="entry name" value="ATPASEDELTA"/>
</dbReference>
<dbReference type="Gene3D" id="1.10.520.20">
    <property type="entry name" value="N-terminal domain of the delta subunit of the F1F0-ATP synthase"/>
    <property type="match status" value="1"/>
</dbReference>
<gene>
    <name evidence="8" type="primary">atpH</name>
    <name evidence="9" type="ORF">SAMN06296008_11546</name>
</gene>
<protein>
    <recommendedName>
        <fullName evidence="8">ATP synthase subunit delta</fullName>
    </recommendedName>
    <alternativeName>
        <fullName evidence="8">ATP synthase F(1) sector subunit delta</fullName>
    </alternativeName>
    <alternativeName>
        <fullName evidence="8">F-type ATPase subunit delta</fullName>
        <shortName evidence="8">F-ATPase subunit delta</shortName>
    </alternativeName>
</protein>
<dbReference type="OrthoDB" id="9816221at2"/>
<dbReference type="Proteomes" id="UP000192708">
    <property type="component" value="Unassembled WGS sequence"/>
</dbReference>
<dbReference type="RefSeq" id="WP_084285376.1">
    <property type="nucleotide sequence ID" value="NZ_FWXJ01000015.1"/>
</dbReference>
<evidence type="ECO:0000256" key="7">
    <source>
        <dbReference type="ARBA" id="ARBA00023310"/>
    </source>
</evidence>
<comment type="function">
    <text evidence="8">This protein is part of the stalk that links CF(0) to CF(1). It either transmits conformational changes from CF(0) to CF(1) or is implicated in proton conduction.</text>
</comment>
<dbReference type="InterPro" id="IPR026015">
    <property type="entry name" value="ATP_synth_OSCP/delta_N_sf"/>
</dbReference>
<keyword evidence="6 8" id="KW-0139">CF(1)</keyword>
<dbReference type="InterPro" id="IPR000711">
    <property type="entry name" value="ATPase_OSCP/dsu"/>
</dbReference>
<evidence type="ECO:0000256" key="8">
    <source>
        <dbReference type="HAMAP-Rule" id="MF_01416"/>
    </source>
</evidence>
<comment type="subcellular location">
    <subcellularLocation>
        <location evidence="8">Cell membrane</location>
        <topology evidence="8">Peripheral membrane protein</topology>
    </subcellularLocation>
    <subcellularLocation>
        <location evidence="1">Membrane</location>
    </subcellularLocation>
</comment>
<dbReference type="Pfam" id="PF00213">
    <property type="entry name" value="OSCP"/>
    <property type="match status" value="1"/>
</dbReference>
<sequence>MADIATIARPYAEALSELAKDTELVNWSESLFELAQLASHPDIASLANNPNVSIQQICELLTTGIKTTASEPIKQFINLVAQNHRISAIPEIAIQFEQIKNQREGAAEVMITSAFPIDEATLATLLASLTKRFGGRNLRPTVTIDPELIGGVRVQVGDEVLDSSVKSRLQAMQAAMSA</sequence>
<evidence type="ECO:0000256" key="2">
    <source>
        <dbReference type="ARBA" id="ARBA00022448"/>
    </source>
</evidence>
<evidence type="ECO:0000313" key="10">
    <source>
        <dbReference type="Proteomes" id="UP000192708"/>
    </source>
</evidence>
<evidence type="ECO:0000256" key="3">
    <source>
        <dbReference type="ARBA" id="ARBA00022781"/>
    </source>
</evidence>